<keyword evidence="4" id="KW-0378">Hydrolase</keyword>
<name>A0A1T3NX24_9ACTN</name>
<evidence type="ECO:0000256" key="1">
    <source>
        <dbReference type="SAM" id="MobiDB-lite"/>
    </source>
</evidence>
<keyword evidence="2" id="KW-0472">Membrane</keyword>
<dbReference type="GO" id="GO:0016787">
    <property type="term" value="F:hydrolase activity"/>
    <property type="evidence" value="ECO:0007669"/>
    <property type="project" value="UniProtKB-KW"/>
</dbReference>
<feature type="region of interest" description="Disordered" evidence="1">
    <location>
        <begin position="1"/>
        <end position="44"/>
    </location>
</feature>
<protein>
    <submittedName>
        <fullName evidence="4">Alpha/beta hydrolase</fullName>
    </submittedName>
</protein>
<feature type="compositionally biased region" description="Basic residues" evidence="1">
    <location>
        <begin position="8"/>
        <end position="19"/>
    </location>
</feature>
<dbReference type="PANTHER" id="PTHR43689:SF8">
    <property type="entry name" value="ALPHA_BETA-HYDROLASES SUPERFAMILY PROTEIN"/>
    <property type="match status" value="1"/>
</dbReference>
<sequence length="428" mass="45217">MGGGDRHHLLRDRHPHRRPGAQGPHRDGRVVTTPLPATPVPAASGAGRALGRRAGILGAAVGVLAAGAAAGVAIERMTVGRAFRRRTEAQLDALAEFGTLRGEPHLITADDGVELYAEVDGDRDAPVTVVLCHGYCLDMDCWHYQRAALRDEYRLVFYDQRSHGRSGRGAPETSTIDHLGADLYTVLGELAPEGPLVLLGHSMGGMTIMALADQHPELFGERVIGVALMNTSAGRWATVTLGIPAAGARLVHRIAPGLLRTLGRRAALVEAGRRAARDLVYLFTERYAFDSEVDPTLVRFTDRMISGTPIDVIAEFFPAFETHDKLAALPALESVETLVVAGEGDLIAPASHSEAIKEALPGAELLIVPDSGHLTPLEHPEVVNAALRGLLARATSAPGGRVGKSGGRGRGESSAPVGFDAGRDPDGE</sequence>
<organism evidence="4 5">
    <name type="scientific">Embleya scabrispora</name>
    <dbReference type="NCBI Taxonomy" id="159449"/>
    <lineage>
        <taxon>Bacteria</taxon>
        <taxon>Bacillati</taxon>
        <taxon>Actinomycetota</taxon>
        <taxon>Actinomycetes</taxon>
        <taxon>Kitasatosporales</taxon>
        <taxon>Streptomycetaceae</taxon>
        <taxon>Embleya</taxon>
    </lineage>
</organism>
<reference evidence="4 5" key="1">
    <citation type="submission" date="2017-03" db="EMBL/GenBank/DDBJ databases">
        <title>Draft genome sequence of Streptomyces scabrisporus NF3, endophyte isolated from Amphipterygium adstringens.</title>
        <authorList>
            <person name="Vazquez M."/>
            <person name="Ceapa C.D."/>
            <person name="Rodriguez Luna D."/>
            <person name="Sanchez Esquivel S."/>
        </authorList>
    </citation>
    <scope>NUCLEOTIDE SEQUENCE [LARGE SCALE GENOMIC DNA]</scope>
    <source>
        <strain evidence="4 5">NF3</strain>
    </source>
</reference>
<dbReference type="PANTHER" id="PTHR43689">
    <property type="entry name" value="HYDROLASE"/>
    <property type="match status" value="1"/>
</dbReference>
<dbReference type="SUPFAM" id="SSF53474">
    <property type="entry name" value="alpha/beta-Hydrolases"/>
    <property type="match status" value="1"/>
</dbReference>
<dbReference type="AlphaFoldDB" id="A0A1T3NX24"/>
<dbReference type="Proteomes" id="UP000190037">
    <property type="component" value="Unassembled WGS sequence"/>
</dbReference>
<keyword evidence="2" id="KW-1133">Transmembrane helix</keyword>
<feature type="domain" description="AB hydrolase-1" evidence="3">
    <location>
        <begin position="128"/>
        <end position="380"/>
    </location>
</feature>
<feature type="region of interest" description="Disordered" evidence="1">
    <location>
        <begin position="396"/>
        <end position="428"/>
    </location>
</feature>
<evidence type="ECO:0000313" key="5">
    <source>
        <dbReference type="Proteomes" id="UP000190037"/>
    </source>
</evidence>
<accession>A0A1T3NX24</accession>
<dbReference type="STRING" id="159449.B4N89_11015"/>
<dbReference type="InterPro" id="IPR000073">
    <property type="entry name" value="AB_hydrolase_1"/>
</dbReference>
<feature type="compositionally biased region" description="Low complexity" evidence="1">
    <location>
        <begin position="30"/>
        <end position="44"/>
    </location>
</feature>
<keyword evidence="5" id="KW-1185">Reference proteome</keyword>
<evidence type="ECO:0000259" key="3">
    <source>
        <dbReference type="Pfam" id="PF00561"/>
    </source>
</evidence>
<evidence type="ECO:0000313" key="4">
    <source>
        <dbReference type="EMBL" id="OPC81406.1"/>
    </source>
</evidence>
<proteinExistence type="predicted"/>
<comment type="caution">
    <text evidence="4">The sequence shown here is derived from an EMBL/GenBank/DDBJ whole genome shotgun (WGS) entry which is preliminary data.</text>
</comment>
<dbReference type="EMBL" id="MWQN01000001">
    <property type="protein sequence ID" value="OPC81406.1"/>
    <property type="molecule type" value="Genomic_DNA"/>
</dbReference>
<evidence type="ECO:0000256" key="2">
    <source>
        <dbReference type="SAM" id="Phobius"/>
    </source>
</evidence>
<feature type="transmembrane region" description="Helical" evidence="2">
    <location>
        <begin position="54"/>
        <end position="74"/>
    </location>
</feature>
<dbReference type="Gene3D" id="3.40.50.1820">
    <property type="entry name" value="alpha/beta hydrolase"/>
    <property type="match status" value="1"/>
</dbReference>
<dbReference type="Pfam" id="PF00561">
    <property type="entry name" value="Abhydrolase_1"/>
    <property type="match status" value="1"/>
</dbReference>
<dbReference type="InterPro" id="IPR029058">
    <property type="entry name" value="AB_hydrolase_fold"/>
</dbReference>
<gene>
    <name evidence="4" type="ORF">B4N89_11015</name>
</gene>
<keyword evidence="2" id="KW-0812">Transmembrane</keyword>
<dbReference type="eggNOG" id="COG2267">
    <property type="taxonomic scope" value="Bacteria"/>
</dbReference>